<dbReference type="PROSITE" id="PS51257">
    <property type="entry name" value="PROKAR_LIPOPROTEIN"/>
    <property type="match status" value="1"/>
</dbReference>
<evidence type="ECO:0008006" key="3">
    <source>
        <dbReference type="Google" id="ProtNLM"/>
    </source>
</evidence>
<accession>B2A125</accession>
<gene>
    <name evidence="1" type="ordered locus">Nther_1064</name>
</gene>
<dbReference type="OrthoDB" id="1937568at2"/>
<dbReference type="Proteomes" id="UP000001683">
    <property type="component" value="Chromosome"/>
</dbReference>
<dbReference type="eggNOG" id="COG4219">
    <property type="taxonomic scope" value="Bacteria"/>
</dbReference>
<proteinExistence type="predicted"/>
<dbReference type="STRING" id="457570.Nther_1064"/>
<sequence length="285" mass="33090">MRILTLLLNIFIVITGFIGCTEDVEEISDDKIINLEQVETAIENEGLDISIIEETSPEEISISHDTFQIPKQEEVSVSHEAYQINEGKEKIYIYEFDTIKERKEYFPDNLGGFSVEGDESTRYSSYATKNVAIIYELTDVSGTEILETTTKLGEAVFYNMHETKNKKFQGEGDYWDINFDMEFFEYQWEDEKGDKNLEFFGYYNFELEYLDQDPEEVSEIALEYSFHEHYGSGSSASTKDGSSILEDESFYNTGGHIDKPIEKEKIKTTVKWFDKEEEIDLKEIN</sequence>
<dbReference type="EMBL" id="CP001034">
    <property type="protein sequence ID" value="ACB84648.1"/>
    <property type="molecule type" value="Genomic_DNA"/>
</dbReference>
<dbReference type="HOGENOM" id="CLU_933273_0_0_9"/>
<name>B2A125_NATTJ</name>
<evidence type="ECO:0000313" key="1">
    <source>
        <dbReference type="EMBL" id="ACB84648.1"/>
    </source>
</evidence>
<reference evidence="1 2" key="1">
    <citation type="submission" date="2008-04" db="EMBL/GenBank/DDBJ databases">
        <title>Complete sequence of chromosome of Natranaerobius thermophilus JW/NM-WN-LF.</title>
        <authorList>
            <consortium name="US DOE Joint Genome Institute"/>
            <person name="Copeland A."/>
            <person name="Lucas S."/>
            <person name="Lapidus A."/>
            <person name="Glavina del Rio T."/>
            <person name="Dalin E."/>
            <person name="Tice H."/>
            <person name="Bruce D."/>
            <person name="Goodwin L."/>
            <person name="Pitluck S."/>
            <person name="Chertkov O."/>
            <person name="Brettin T."/>
            <person name="Detter J.C."/>
            <person name="Han C."/>
            <person name="Kuske C.R."/>
            <person name="Schmutz J."/>
            <person name="Larimer F."/>
            <person name="Land M."/>
            <person name="Hauser L."/>
            <person name="Kyrpides N."/>
            <person name="Lykidis A."/>
            <person name="Mesbah N.M."/>
            <person name="Wiegel J."/>
        </authorList>
    </citation>
    <scope>NUCLEOTIDE SEQUENCE [LARGE SCALE GENOMIC DNA]</scope>
    <source>
        <strain evidence="2">ATCC BAA-1301 / DSM 18059 / JW/NM-WN-LF</strain>
    </source>
</reference>
<dbReference type="KEGG" id="nth:Nther_1064"/>
<dbReference type="InParanoid" id="B2A125"/>
<organism evidence="1 2">
    <name type="scientific">Natranaerobius thermophilus (strain ATCC BAA-1301 / DSM 18059 / JW/NM-WN-LF)</name>
    <dbReference type="NCBI Taxonomy" id="457570"/>
    <lineage>
        <taxon>Bacteria</taxon>
        <taxon>Bacillati</taxon>
        <taxon>Bacillota</taxon>
        <taxon>Clostridia</taxon>
        <taxon>Natranaerobiales</taxon>
        <taxon>Natranaerobiaceae</taxon>
        <taxon>Natranaerobius</taxon>
    </lineage>
</organism>
<dbReference type="RefSeq" id="WP_012447525.1">
    <property type="nucleotide sequence ID" value="NC_010718.1"/>
</dbReference>
<evidence type="ECO:0000313" key="2">
    <source>
        <dbReference type="Proteomes" id="UP000001683"/>
    </source>
</evidence>
<protein>
    <recommendedName>
        <fullName evidence="3">Lipoprotein</fullName>
    </recommendedName>
</protein>
<reference evidence="1 2" key="2">
    <citation type="journal article" date="2011" name="J. Bacteriol.">
        <title>Complete genome sequence of the anaerobic, halophilic alkalithermophile Natranaerobius thermophilus JW/NM-WN-LF.</title>
        <authorList>
            <person name="Zhao B."/>
            <person name="Mesbah N.M."/>
            <person name="Dalin E."/>
            <person name="Goodwin L."/>
            <person name="Nolan M."/>
            <person name="Pitluck S."/>
            <person name="Chertkov O."/>
            <person name="Brettin T.S."/>
            <person name="Han J."/>
            <person name="Larimer F.W."/>
            <person name="Land M.L."/>
            <person name="Hauser L."/>
            <person name="Kyrpides N."/>
            <person name="Wiegel J."/>
        </authorList>
    </citation>
    <scope>NUCLEOTIDE SEQUENCE [LARGE SCALE GENOMIC DNA]</scope>
    <source>
        <strain evidence="2">ATCC BAA-1301 / DSM 18059 / JW/NM-WN-LF</strain>
    </source>
</reference>
<keyword evidence="2" id="KW-1185">Reference proteome</keyword>
<dbReference type="AlphaFoldDB" id="B2A125"/>